<proteinExistence type="predicted"/>
<evidence type="ECO:0000313" key="2">
    <source>
        <dbReference type="Proteomes" id="UP000499080"/>
    </source>
</evidence>
<dbReference type="AlphaFoldDB" id="A0A4Y2LAS8"/>
<evidence type="ECO:0000313" key="1">
    <source>
        <dbReference type="EMBL" id="GBN11612.1"/>
    </source>
</evidence>
<protein>
    <submittedName>
        <fullName evidence="1">Uncharacterized protein</fullName>
    </submittedName>
</protein>
<accession>A0A4Y2LAS8</accession>
<organism evidence="1 2">
    <name type="scientific">Araneus ventricosus</name>
    <name type="common">Orbweaver spider</name>
    <name type="synonym">Epeira ventricosa</name>
    <dbReference type="NCBI Taxonomy" id="182803"/>
    <lineage>
        <taxon>Eukaryota</taxon>
        <taxon>Metazoa</taxon>
        <taxon>Ecdysozoa</taxon>
        <taxon>Arthropoda</taxon>
        <taxon>Chelicerata</taxon>
        <taxon>Arachnida</taxon>
        <taxon>Araneae</taxon>
        <taxon>Araneomorphae</taxon>
        <taxon>Entelegynae</taxon>
        <taxon>Araneoidea</taxon>
        <taxon>Araneidae</taxon>
        <taxon>Araneus</taxon>
    </lineage>
</organism>
<gene>
    <name evidence="1" type="ORF">AVEN_57655_1</name>
</gene>
<comment type="caution">
    <text evidence="1">The sequence shown here is derived from an EMBL/GenBank/DDBJ whole genome shotgun (WGS) entry which is preliminary data.</text>
</comment>
<dbReference type="Proteomes" id="UP000499080">
    <property type="component" value="Unassembled WGS sequence"/>
</dbReference>
<keyword evidence="2" id="KW-1185">Reference proteome</keyword>
<dbReference type="EMBL" id="BGPR01005594">
    <property type="protein sequence ID" value="GBN11612.1"/>
    <property type="molecule type" value="Genomic_DNA"/>
</dbReference>
<sequence length="102" mass="11775">MGTAILNFGQIMWATSELAPYSLNFYNLIMNGNFTNGDRFRVHDVHIHGGSSVESDFEFPVHRLRSTDCQQVIVPPQFQIKLRRRNTSRIRASYLLSYIQAL</sequence>
<reference evidence="1 2" key="1">
    <citation type="journal article" date="2019" name="Sci. Rep.">
        <title>Orb-weaving spider Araneus ventricosus genome elucidates the spidroin gene catalogue.</title>
        <authorList>
            <person name="Kono N."/>
            <person name="Nakamura H."/>
            <person name="Ohtoshi R."/>
            <person name="Moran D.A.P."/>
            <person name="Shinohara A."/>
            <person name="Yoshida Y."/>
            <person name="Fujiwara M."/>
            <person name="Mori M."/>
            <person name="Tomita M."/>
            <person name="Arakawa K."/>
        </authorList>
    </citation>
    <scope>NUCLEOTIDE SEQUENCE [LARGE SCALE GENOMIC DNA]</scope>
</reference>
<name>A0A4Y2LAS8_ARAVE</name>